<sequence length="82" mass="9462">MWEGKTGSCSRLQFPLSLAWAVTAHKSQGLTLPKVLGKKKFAVDLSFVAIFRVLSLEDILFKYFSFNRLERKKVERANSRRN</sequence>
<evidence type="ECO:0000313" key="2">
    <source>
        <dbReference type="Proteomes" id="UP000234323"/>
    </source>
</evidence>
<dbReference type="AlphaFoldDB" id="A0A2I1GIV4"/>
<organism evidence="1 2">
    <name type="scientific">Rhizophagus irregularis</name>
    <dbReference type="NCBI Taxonomy" id="588596"/>
    <lineage>
        <taxon>Eukaryota</taxon>
        <taxon>Fungi</taxon>
        <taxon>Fungi incertae sedis</taxon>
        <taxon>Mucoromycota</taxon>
        <taxon>Glomeromycotina</taxon>
        <taxon>Glomeromycetes</taxon>
        <taxon>Glomerales</taxon>
        <taxon>Glomeraceae</taxon>
        <taxon>Rhizophagus</taxon>
    </lineage>
</organism>
<dbReference type="EMBL" id="LLXI01000462">
    <property type="protein sequence ID" value="PKY46550.1"/>
    <property type="molecule type" value="Genomic_DNA"/>
</dbReference>
<dbReference type="InterPro" id="IPR027417">
    <property type="entry name" value="P-loop_NTPase"/>
</dbReference>
<gene>
    <name evidence="1" type="ORF">RhiirA4_402603</name>
</gene>
<proteinExistence type="predicted"/>
<dbReference type="Proteomes" id="UP000234323">
    <property type="component" value="Unassembled WGS sequence"/>
</dbReference>
<protein>
    <submittedName>
        <fullName evidence="1">Uncharacterized protein</fullName>
    </submittedName>
</protein>
<comment type="caution">
    <text evidence="1">The sequence shown here is derived from an EMBL/GenBank/DDBJ whole genome shotgun (WGS) entry which is preliminary data.</text>
</comment>
<dbReference type="VEuPathDB" id="FungiDB:RhiirFUN_022229"/>
<name>A0A2I1GIV4_9GLOM</name>
<dbReference type="InterPro" id="IPR051055">
    <property type="entry name" value="PIF1_helicase"/>
</dbReference>
<dbReference type="SUPFAM" id="SSF52540">
    <property type="entry name" value="P-loop containing nucleoside triphosphate hydrolases"/>
    <property type="match status" value="1"/>
</dbReference>
<evidence type="ECO:0000313" key="1">
    <source>
        <dbReference type="EMBL" id="PKY46550.1"/>
    </source>
</evidence>
<reference evidence="1 2" key="1">
    <citation type="submission" date="2015-10" db="EMBL/GenBank/DDBJ databases">
        <title>Genome analyses suggest a sexual origin of heterokaryosis in a supposedly ancient asexual fungus.</title>
        <authorList>
            <person name="Ropars J."/>
            <person name="Sedzielewska K."/>
            <person name="Noel J."/>
            <person name="Charron P."/>
            <person name="Farinelli L."/>
            <person name="Marton T."/>
            <person name="Kruger M."/>
            <person name="Pelin A."/>
            <person name="Brachmann A."/>
            <person name="Corradi N."/>
        </authorList>
    </citation>
    <scope>NUCLEOTIDE SEQUENCE [LARGE SCALE GENOMIC DNA]</scope>
    <source>
        <strain evidence="1 2">A4</strain>
    </source>
</reference>
<keyword evidence="2" id="KW-1185">Reference proteome</keyword>
<dbReference type="PANTHER" id="PTHR47642">
    <property type="entry name" value="ATP-DEPENDENT DNA HELICASE"/>
    <property type="match status" value="1"/>
</dbReference>
<accession>A0A2I1GIV4</accession>